<dbReference type="GO" id="GO:0047964">
    <property type="term" value="F:glyoxylate reductase (NADH) activity"/>
    <property type="evidence" value="ECO:0007669"/>
    <property type="project" value="UniProtKB-EC"/>
</dbReference>
<evidence type="ECO:0000313" key="7">
    <source>
        <dbReference type="EMBL" id="CDZ24018.1"/>
    </source>
</evidence>
<keyword evidence="2 4" id="KW-0560">Oxidoreductase</keyword>
<keyword evidence="8" id="KW-1185">Reference proteome</keyword>
<dbReference type="Proteomes" id="UP000032431">
    <property type="component" value="Chromosome I"/>
</dbReference>
<dbReference type="InterPro" id="IPR006139">
    <property type="entry name" value="D-isomer_2_OHA_DH_cat_dom"/>
</dbReference>
<dbReference type="PANTHER" id="PTHR43761">
    <property type="entry name" value="D-ISOMER SPECIFIC 2-HYDROXYACID DEHYDROGENASE FAMILY PROTEIN (AFU_ORTHOLOGUE AFUA_1G13630)"/>
    <property type="match status" value="1"/>
</dbReference>
<feature type="domain" description="D-isomer specific 2-hydroxyacid dehydrogenase catalytic" evidence="5">
    <location>
        <begin position="15"/>
        <end position="314"/>
    </location>
</feature>
<dbReference type="SUPFAM" id="SSF52283">
    <property type="entry name" value="Formate/glycerate dehydrogenase catalytic domain-like"/>
    <property type="match status" value="1"/>
</dbReference>
<dbReference type="PROSITE" id="PS00671">
    <property type="entry name" value="D_2_HYDROXYACID_DH_3"/>
    <property type="match status" value="1"/>
</dbReference>
<dbReference type="STRING" id="29343.CCDG5_0894"/>
<dbReference type="OrthoDB" id="9805416at2"/>
<evidence type="ECO:0000259" key="6">
    <source>
        <dbReference type="Pfam" id="PF02826"/>
    </source>
</evidence>
<dbReference type="PROSITE" id="PS00670">
    <property type="entry name" value="D_2_HYDROXYACID_DH_2"/>
    <property type="match status" value="1"/>
</dbReference>
<dbReference type="GO" id="GO:0051287">
    <property type="term" value="F:NAD binding"/>
    <property type="evidence" value="ECO:0007669"/>
    <property type="project" value="InterPro"/>
</dbReference>
<evidence type="ECO:0000259" key="5">
    <source>
        <dbReference type="Pfam" id="PF00389"/>
    </source>
</evidence>
<evidence type="ECO:0000256" key="2">
    <source>
        <dbReference type="ARBA" id="ARBA00023002"/>
    </source>
</evidence>
<dbReference type="PRINTS" id="PR00411">
    <property type="entry name" value="PNDRDTASEI"/>
</dbReference>
<comment type="similarity">
    <text evidence="1 4">Belongs to the D-isomer specific 2-hydroxyacid dehydrogenase family.</text>
</comment>
<dbReference type="EC" id="1.1.1.26" evidence="7"/>
<dbReference type="InterPro" id="IPR029753">
    <property type="entry name" value="D-isomer_DH_CS"/>
</dbReference>
<dbReference type="PANTHER" id="PTHR43761:SF1">
    <property type="entry name" value="D-ISOMER SPECIFIC 2-HYDROXYACID DEHYDROGENASE CATALYTIC DOMAIN-CONTAINING PROTEIN-RELATED"/>
    <property type="match status" value="1"/>
</dbReference>
<protein>
    <submittedName>
        <fullName evidence="7">Glyoxylate reductase</fullName>
        <ecNumber evidence="7">1.1.1.26</ecNumber>
    </submittedName>
</protein>
<keyword evidence="3" id="KW-0520">NAD</keyword>
<dbReference type="Pfam" id="PF00389">
    <property type="entry name" value="2-Hacid_dh"/>
    <property type="match status" value="1"/>
</dbReference>
<dbReference type="InterPro" id="IPR036291">
    <property type="entry name" value="NAD(P)-bd_dom_sf"/>
</dbReference>
<reference evidence="8" key="1">
    <citation type="submission" date="2014-07" db="EMBL/GenBank/DDBJ databases">
        <authorList>
            <person name="Wibberg D."/>
        </authorList>
    </citation>
    <scope>NUCLEOTIDE SEQUENCE [LARGE SCALE GENOMIC DNA]</scope>
    <source>
        <strain evidence="8">DG5</strain>
    </source>
</reference>
<proteinExistence type="inferred from homology"/>
<dbReference type="KEGG" id="ccel:CCDG5_0894"/>
<dbReference type="PATRIC" id="fig|29343.3.peg.951"/>
<dbReference type="FunFam" id="3.40.50.720:FF:000203">
    <property type="entry name" value="D-3-phosphoglycerate dehydrogenase (SerA)"/>
    <property type="match status" value="1"/>
</dbReference>
<dbReference type="Gene3D" id="3.40.50.720">
    <property type="entry name" value="NAD(P)-binding Rossmann-like Domain"/>
    <property type="match status" value="2"/>
</dbReference>
<accession>A0A078KNG6</accession>
<gene>
    <name evidence="7" type="ORF">CCDG5_0894</name>
</gene>
<organism evidence="7 8">
    <name type="scientific">[Clostridium] cellulosi</name>
    <dbReference type="NCBI Taxonomy" id="29343"/>
    <lineage>
        <taxon>Bacteria</taxon>
        <taxon>Bacillati</taxon>
        <taxon>Bacillota</taxon>
        <taxon>Clostridia</taxon>
        <taxon>Eubacteriales</taxon>
        <taxon>Oscillospiraceae</taxon>
        <taxon>Oscillospiraceae incertae sedis</taxon>
    </lineage>
</organism>
<dbReference type="AlphaFoldDB" id="A0A078KNG6"/>
<dbReference type="SUPFAM" id="SSF51735">
    <property type="entry name" value="NAD(P)-binding Rossmann-fold domains"/>
    <property type="match status" value="1"/>
</dbReference>
<sequence length="314" mass="34039">MKIAILEPLGIPDTELTAMLKEAVADKAEVVYYNTRKEDIETLIERSRDAEAVVLTNIKYPRAVMEKCPKLKYICVAFTGCDHIDMDYCRVRGIKVSNCAGYSTAAVADLVFGFIISLYRNIIPCNEAIRHGGTRAGLIGSELEGKKFGIIGAGAIGLRVARIVQAFGCEVYAYSRTKKSIDGVRFTDLDTLLSTCDIVSIHVPQNPSTVGLISKEKIALMKKNAILINTARGPIVDSKALADALNNGDIAGAAVDVFESEPPISENHPLLTAKNCIATPHVGFATNEAMYKRAKIVCSNIKSYLNGKPENLVN</sequence>
<dbReference type="HOGENOM" id="CLU_019796_1_3_9"/>
<evidence type="ECO:0000256" key="1">
    <source>
        <dbReference type="ARBA" id="ARBA00005854"/>
    </source>
</evidence>
<dbReference type="Pfam" id="PF02826">
    <property type="entry name" value="2-Hacid_dh_C"/>
    <property type="match status" value="1"/>
</dbReference>
<dbReference type="InterPro" id="IPR050418">
    <property type="entry name" value="D-iso_2-hydroxyacid_DH_PdxB"/>
</dbReference>
<evidence type="ECO:0000313" key="8">
    <source>
        <dbReference type="Proteomes" id="UP000032431"/>
    </source>
</evidence>
<dbReference type="EMBL" id="LM995447">
    <property type="protein sequence ID" value="CDZ24018.1"/>
    <property type="molecule type" value="Genomic_DNA"/>
</dbReference>
<name>A0A078KNG6_9FIRM</name>
<feature type="domain" description="D-isomer specific 2-hydroxyacid dehydrogenase NAD-binding" evidence="6">
    <location>
        <begin position="113"/>
        <end position="283"/>
    </location>
</feature>
<evidence type="ECO:0000256" key="4">
    <source>
        <dbReference type="RuleBase" id="RU003719"/>
    </source>
</evidence>
<evidence type="ECO:0000256" key="3">
    <source>
        <dbReference type="ARBA" id="ARBA00023027"/>
    </source>
</evidence>
<dbReference type="InterPro" id="IPR006140">
    <property type="entry name" value="D-isomer_DH_NAD-bd"/>
</dbReference>